<organism evidence="8 9">
    <name type="scientific">Rhodonellum ikkaensis</name>
    <dbReference type="NCBI Taxonomy" id="336829"/>
    <lineage>
        <taxon>Bacteria</taxon>
        <taxon>Pseudomonadati</taxon>
        <taxon>Bacteroidota</taxon>
        <taxon>Cytophagia</taxon>
        <taxon>Cytophagales</taxon>
        <taxon>Cytophagaceae</taxon>
        <taxon>Rhodonellum</taxon>
    </lineage>
</organism>
<evidence type="ECO:0000313" key="9">
    <source>
        <dbReference type="Proteomes" id="UP000199663"/>
    </source>
</evidence>
<proteinExistence type="inferred from homology"/>
<evidence type="ECO:0000313" key="8">
    <source>
        <dbReference type="EMBL" id="SDZ56725.1"/>
    </source>
</evidence>
<dbReference type="HAMAP" id="MF_00090">
    <property type="entry name" value="PIMT"/>
    <property type="match status" value="1"/>
</dbReference>
<feature type="active site" evidence="7">
    <location>
        <position position="76"/>
    </location>
</feature>
<evidence type="ECO:0000256" key="5">
    <source>
        <dbReference type="ARBA" id="ARBA00022679"/>
    </source>
</evidence>
<evidence type="ECO:0000256" key="4">
    <source>
        <dbReference type="ARBA" id="ARBA00022603"/>
    </source>
</evidence>
<dbReference type="SUPFAM" id="SSF53335">
    <property type="entry name" value="S-adenosyl-L-methionine-dependent methyltransferases"/>
    <property type="match status" value="1"/>
</dbReference>
<dbReference type="NCBIfam" id="TIGR00080">
    <property type="entry name" value="pimt"/>
    <property type="match status" value="1"/>
</dbReference>
<dbReference type="CDD" id="cd02440">
    <property type="entry name" value="AdoMet_MTases"/>
    <property type="match status" value="1"/>
</dbReference>
<dbReference type="RefSeq" id="WP_139189926.1">
    <property type="nucleotide sequence ID" value="NZ_FNQC01000026.1"/>
</dbReference>
<comment type="subcellular location">
    <subcellularLocation>
        <location evidence="1 7">Cytoplasm</location>
    </subcellularLocation>
</comment>
<gene>
    <name evidence="7" type="primary">pcm</name>
    <name evidence="8" type="ORF">SAMN05444412_12625</name>
</gene>
<reference evidence="8 9" key="1">
    <citation type="submission" date="2016-10" db="EMBL/GenBank/DDBJ databases">
        <authorList>
            <person name="Varghese N."/>
            <person name="Submissions S."/>
        </authorList>
    </citation>
    <scope>NUCLEOTIDE SEQUENCE [LARGE SCALE GENOMIC DNA]</scope>
    <source>
        <strain evidence="8 9">DSM 17997</strain>
    </source>
</reference>
<dbReference type="EC" id="2.1.1.77" evidence="7"/>
<dbReference type="NCBIfam" id="NF001453">
    <property type="entry name" value="PRK00312.1"/>
    <property type="match status" value="1"/>
</dbReference>
<evidence type="ECO:0000256" key="2">
    <source>
        <dbReference type="ARBA" id="ARBA00005369"/>
    </source>
</evidence>
<dbReference type="PROSITE" id="PS01279">
    <property type="entry name" value="PCMT"/>
    <property type="match status" value="1"/>
</dbReference>
<evidence type="ECO:0000256" key="6">
    <source>
        <dbReference type="ARBA" id="ARBA00022691"/>
    </source>
</evidence>
<accession>A0A1H3U4C9</accession>
<dbReference type="InterPro" id="IPR000682">
    <property type="entry name" value="PCMT"/>
</dbReference>
<comment type="catalytic activity">
    <reaction evidence="7">
        <text>[protein]-L-isoaspartate + S-adenosyl-L-methionine = [protein]-L-isoaspartate alpha-methyl ester + S-adenosyl-L-homocysteine</text>
        <dbReference type="Rhea" id="RHEA:12705"/>
        <dbReference type="Rhea" id="RHEA-COMP:12143"/>
        <dbReference type="Rhea" id="RHEA-COMP:12144"/>
        <dbReference type="ChEBI" id="CHEBI:57856"/>
        <dbReference type="ChEBI" id="CHEBI:59789"/>
        <dbReference type="ChEBI" id="CHEBI:90596"/>
        <dbReference type="ChEBI" id="CHEBI:90598"/>
        <dbReference type="EC" id="2.1.1.77"/>
    </reaction>
</comment>
<dbReference type="Pfam" id="PF01135">
    <property type="entry name" value="PCMT"/>
    <property type="match status" value="1"/>
</dbReference>
<protein>
    <recommendedName>
        <fullName evidence="7">Protein-L-isoaspartate O-methyltransferase</fullName>
        <ecNumber evidence="7">2.1.1.77</ecNumber>
    </recommendedName>
    <alternativeName>
        <fullName evidence="7">L-isoaspartyl protein carboxyl methyltransferase</fullName>
    </alternativeName>
    <alternativeName>
        <fullName evidence="7">Protein L-isoaspartyl methyltransferase</fullName>
    </alternativeName>
    <alternativeName>
        <fullName evidence="7">Protein-beta-aspartate methyltransferase</fullName>
        <shortName evidence="7">PIMT</shortName>
    </alternativeName>
</protein>
<comment type="caution">
    <text evidence="8">The sequence shown here is derived from an EMBL/GenBank/DDBJ whole genome shotgun (WGS) entry which is preliminary data.</text>
</comment>
<sequence>MKYLPIFLMFFILQTDPYQSKREQMVKTQIVARGISNREVIEAMLKVERHKLVPENMRANAYSDSPLPIGGGQTISQPYIVAYMTDILRPKPGMTVLEVGTGSGYQAAVLAEIVKEVYTIEIVAQLGLRAEKALKAMGYDNIHVKIGDGYQGWPEKGPFDAIIVTAAAQKIPPPLIAQLNEGGRMIIPVGPSGGAQQLMLVEKSKGKTKITKMLPVRFVPFTRDSLQHGESSTLNMH</sequence>
<keyword evidence="6 7" id="KW-0949">S-adenosyl-L-methionine</keyword>
<dbReference type="Gene3D" id="3.40.50.150">
    <property type="entry name" value="Vaccinia Virus protein VP39"/>
    <property type="match status" value="1"/>
</dbReference>
<dbReference type="PANTHER" id="PTHR11579">
    <property type="entry name" value="PROTEIN-L-ISOASPARTATE O-METHYLTRANSFERASE"/>
    <property type="match status" value="1"/>
</dbReference>
<comment type="function">
    <text evidence="7">Catalyzes the methyl esterification of L-isoaspartyl residues in peptides and proteins that result from spontaneous decomposition of normal L-aspartyl and L-asparaginyl residues. It plays a role in the repair and/or degradation of damaged proteins.</text>
</comment>
<keyword evidence="9" id="KW-1185">Reference proteome</keyword>
<dbReference type="Proteomes" id="UP000199663">
    <property type="component" value="Unassembled WGS sequence"/>
</dbReference>
<evidence type="ECO:0000256" key="7">
    <source>
        <dbReference type="HAMAP-Rule" id="MF_00090"/>
    </source>
</evidence>
<dbReference type="InterPro" id="IPR029063">
    <property type="entry name" value="SAM-dependent_MTases_sf"/>
</dbReference>
<keyword evidence="4 7" id="KW-0489">Methyltransferase</keyword>
<name>A0A1H3U4C9_9BACT</name>
<keyword evidence="5 7" id="KW-0808">Transferase</keyword>
<keyword evidence="3 7" id="KW-0963">Cytoplasm</keyword>
<evidence type="ECO:0000256" key="3">
    <source>
        <dbReference type="ARBA" id="ARBA00022490"/>
    </source>
</evidence>
<evidence type="ECO:0000256" key="1">
    <source>
        <dbReference type="ARBA" id="ARBA00004496"/>
    </source>
</evidence>
<comment type="similarity">
    <text evidence="2 7">Belongs to the methyltransferase superfamily. L-isoaspartyl/D-aspartyl protein methyltransferase family.</text>
</comment>
<dbReference type="EMBL" id="FNQC01000026">
    <property type="protein sequence ID" value="SDZ56725.1"/>
    <property type="molecule type" value="Genomic_DNA"/>
</dbReference>
<dbReference type="PANTHER" id="PTHR11579:SF0">
    <property type="entry name" value="PROTEIN-L-ISOASPARTATE(D-ASPARTATE) O-METHYLTRANSFERASE"/>
    <property type="match status" value="1"/>
</dbReference>